<dbReference type="Proteomes" id="UP000178710">
    <property type="component" value="Unassembled WGS sequence"/>
</dbReference>
<dbReference type="GO" id="GO:0005829">
    <property type="term" value="C:cytosol"/>
    <property type="evidence" value="ECO:0007669"/>
    <property type="project" value="TreeGrafter"/>
</dbReference>
<feature type="binding site" evidence="7">
    <location>
        <begin position="61"/>
        <end position="70"/>
    </location>
    <ligand>
        <name>substrate</name>
    </ligand>
</feature>
<dbReference type="NCBIfam" id="TIGR01740">
    <property type="entry name" value="pyrF"/>
    <property type="match status" value="1"/>
</dbReference>
<evidence type="ECO:0000256" key="5">
    <source>
        <dbReference type="ARBA" id="ARBA00023239"/>
    </source>
</evidence>
<proteinExistence type="inferred from homology"/>
<dbReference type="GO" id="GO:0004590">
    <property type="term" value="F:orotidine-5'-phosphate decarboxylase activity"/>
    <property type="evidence" value="ECO:0007669"/>
    <property type="project" value="UniProtKB-UniRule"/>
</dbReference>
<protein>
    <recommendedName>
        <fullName evidence="7">Orotidine 5'-phosphate decarboxylase</fullName>
        <ecNumber evidence="7">4.1.1.23</ecNumber>
    </recommendedName>
    <alternativeName>
        <fullName evidence="7">OMP decarboxylase</fullName>
        <shortName evidence="7">OMPDCase</shortName>
        <shortName evidence="7">OMPdecase</shortName>
    </alternativeName>
</protein>
<keyword evidence="3 7" id="KW-0210">Decarboxylase</keyword>
<dbReference type="Gene3D" id="3.20.20.70">
    <property type="entry name" value="Aldolase class I"/>
    <property type="match status" value="1"/>
</dbReference>
<evidence type="ECO:0000256" key="1">
    <source>
        <dbReference type="ARBA" id="ARBA00002356"/>
    </source>
</evidence>
<reference evidence="12 13" key="1">
    <citation type="journal article" date="2016" name="Nat. Commun.">
        <title>Thousands of microbial genomes shed light on interconnected biogeochemical processes in an aquifer system.</title>
        <authorList>
            <person name="Anantharaman K."/>
            <person name="Brown C.T."/>
            <person name="Hug L.A."/>
            <person name="Sharon I."/>
            <person name="Castelle C.J."/>
            <person name="Probst A.J."/>
            <person name="Thomas B.C."/>
            <person name="Singh A."/>
            <person name="Wilkins M.J."/>
            <person name="Karaoz U."/>
            <person name="Brodie E.L."/>
            <person name="Williams K.H."/>
            <person name="Hubbard S.S."/>
            <person name="Banfield J.F."/>
        </authorList>
    </citation>
    <scope>NUCLEOTIDE SEQUENCE [LARGE SCALE GENOMIC DNA]</scope>
</reference>
<dbReference type="Pfam" id="PF00215">
    <property type="entry name" value="OMPdecase"/>
    <property type="match status" value="2"/>
</dbReference>
<comment type="function">
    <text evidence="1 7">Catalyzes the decarboxylation of orotidine 5'-monophosphate (OMP) to uridine 5'-monophosphate (UMP).</text>
</comment>
<evidence type="ECO:0000256" key="4">
    <source>
        <dbReference type="ARBA" id="ARBA00022975"/>
    </source>
</evidence>
<organism evidence="12 13">
    <name type="scientific">Candidatus Sungbacteria bacterium RIFCSPHIGHO2_02_FULL_49_20</name>
    <dbReference type="NCBI Taxonomy" id="1802272"/>
    <lineage>
        <taxon>Bacteria</taxon>
        <taxon>Candidatus Sungiibacteriota</taxon>
    </lineage>
</organism>
<dbReference type="InterPro" id="IPR047596">
    <property type="entry name" value="OMPdecase_bac"/>
</dbReference>
<feature type="binding site" evidence="7 9">
    <location>
        <position position="245"/>
    </location>
    <ligand>
        <name>substrate</name>
    </ligand>
</feature>
<dbReference type="InterPro" id="IPR013785">
    <property type="entry name" value="Aldolase_TIM"/>
</dbReference>
<dbReference type="InterPro" id="IPR011060">
    <property type="entry name" value="RibuloseP-bd_barrel"/>
</dbReference>
<feature type="domain" description="Orotidine 5'-phosphate decarboxylase" evidence="11">
    <location>
        <begin position="6"/>
        <end position="261"/>
    </location>
</feature>
<dbReference type="AlphaFoldDB" id="A0A1G2KPT9"/>
<dbReference type="PANTHER" id="PTHR32119:SF2">
    <property type="entry name" value="OROTIDINE 5'-PHOSPHATE DECARBOXYLASE"/>
    <property type="match status" value="1"/>
</dbReference>
<evidence type="ECO:0000313" key="12">
    <source>
        <dbReference type="EMBL" id="OHA01405.1"/>
    </source>
</evidence>
<evidence type="ECO:0000256" key="10">
    <source>
        <dbReference type="RuleBase" id="RU000512"/>
    </source>
</evidence>
<dbReference type="InterPro" id="IPR001754">
    <property type="entry name" value="OMPdeCOase_dom"/>
</dbReference>
<feature type="binding site" evidence="7 9">
    <location>
        <position position="12"/>
    </location>
    <ligand>
        <name>substrate</name>
    </ligand>
</feature>
<dbReference type="InterPro" id="IPR014732">
    <property type="entry name" value="OMPdecase"/>
</dbReference>
<keyword evidence="4 7" id="KW-0665">Pyrimidine biosynthesis</keyword>
<feature type="binding site" evidence="7 9">
    <location>
        <position position="246"/>
    </location>
    <ligand>
        <name>substrate</name>
    </ligand>
</feature>
<evidence type="ECO:0000313" key="13">
    <source>
        <dbReference type="Proteomes" id="UP000178710"/>
    </source>
</evidence>
<dbReference type="GO" id="GO:0006207">
    <property type="term" value="P:'de novo' pyrimidine nucleobase biosynthetic process"/>
    <property type="evidence" value="ECO:0007669"/>
    <property type="project" value="InterPro"/>
</dbReference>
<feature type="active site" description="For OMPdecase activity" evidence="8">
    <location>
        <position position="66"/>
    </location>
</feature>
<feature type="binding site" evidence="7 9">
    <location>
        <position position="225"/>
    </location>
    <ligand>
        <name>substrate</name>
    </ligand>
</feature>
<comment type="catalytic activity">
    <reaction evidence="6 7 10">
        <text>orotidine 5'-phosphate + H(+) = UMP + CO2</text>
        <dbReference type="Rhea" id="RHEA:11596"/>
        <dbReference type="ChEBI" id="CHEBI:15378"/>
        <dbReference type="ChEBI" id="CHEBI:16526"/>
        <dbReference type="ChEBI" id="CHEBI:57538"/>
        <dbReference type="ChEBI" id="CHEBI:57865"/>
        <dbReference type="EC" id="4.1.1.23"/>
    </reaction>
</comment>
<comment type="similarity">
    <text evidence="7">Belongs to the OMP decarboxylase family. Type 1 subfamily.</text>
</comment>
<dbReference type="HAMAP" id="MF_01200_B">
    <property type="entry name" value="OMPdecase_type1_B"/>
    <property type="match status" value="1"/>
</dbReference>
<name>A0A1G2KPT9_9BACT</name>
<evidence type="ECO:0000256" key="3">
    <source>
        <dbReference type="ARBA" id="ARBA00022793"/>
    </source>
</evidence>
<dbReference type="PROSITE" id="PS00156">
    <property type="entry name" value="OMPDECASE"/>
    <property type="match status" value="1"/>
</dbReference>
<sequence length="275" mass="29307">MQPKDRLIVALDVPNLVRAKRLVDQLAPHVGLFKIGKQLFTAAGPAAIHEIWASGGQVFLDLKFHDIPNTVEGAAWSATMHGVQMFNVHCGGGADMMRAAVKGASEAAEKIGEARPMILGVTVLTSMNYDALLEDGAVKSFGDAHVGMKFNFNPYGPEGSEVMGNFKREQVEKLVLRRAKQALAAGLDGVIASPLEIAPLRKYLGFRFKVVTAGIRFADGNADDQVRIGTPEAAIAAGADYLVVGRPITAAASPVEAAKRAVHEIERGLAARERS</sequence>
<dbReference type="EMBL" id="MHQK01000027">
    <property type="protein sequence ID" value="OHA01405.1"/>
    <property type="molecule type" value="Genomic_DNA"/>
</dbReference>
<accession>A0A1G2KPT9</accession>
<feature type="binding site" evidence="7 9">
    <location>
        <position position="125"/>
    </location>
    <ligand>
        <name>substrate</name>
    </ligand>
</feature>
<evidence type="ECO:0000256" key="6">
    <source>
        <dbReference type="ARBA" id="ARBA00049157"/>
    </source>
</evidence>
<feature type="binding site" evidence="7 9">
    <location>
        <position position="216"/>
    </location>
    <ligand>
        <name>substrate</name>
    </ligand>
</feature>
<evidence type="ECO:0000256" key="9">
    <source>
        <dbReference type="PIRSR" id="PIRSR614732-2"/>
    </source>
</evidence>
<evidence type="ECO:0000256" key="7">
    <source>
        <dbReference type="HAMAP-Rule" id="MF_01200"/>
    </source>
</evidence>
<dbReference type="SUPFAM" id="SSF51366">
    <property type="entry name" value="Ribulose-phoshate binding barrel"/>
    <property type="match status" value="1"/>
</dbReference>
<keyword evidence="5 7" id="KW-0456">Lyase</keyword>
<comment type="caution">
    <text evidence="12">The sequence shown here is derived from an EMBL/GenBank/DDBJ whole genome shotgun (WGS) entry which is preliminary data.</text>
</comment>
<dbReference type="GO" id="GO:0044205">
    <property type="term" value="P:'de novo' UMP biosynthetic process"/>
    <property type="evidence" value="ECO:0007669"/>
    <property type="project" value="UniProtKB-UniRule"/>
</dbReference>
<comment type="subunit">
    <text evidence="7">Homodimer.</text>
</comment>
<comment type="pathway">
    <text evidence="2 7 10">Pyrimidine metabolism; UMP biosynthesis via de novo pathway; UMP from orotate: step 2/2.</text>
</comment>
<dbReference type="InterPro" id="IPR018089">
    <property type="entry name" value="OMPdecase_AS"/>
</dbReference>
<feature type="active site" description="For OMPdecase activity" evidence="8">
    <location>
        <position position="63"/>
    </location>
</feature>
<dbReference type="SMART" id="SM00934">
    <property type="entry name" value="OMPdecase"/>
    <property type="match status" value="1"/>
</dbReference>
<feature type="active site" description="Proton donor" evidence="7">
    <location>
        <position position="63"/>
    </location>
</feature>
<gene>
    <name evidence="7" type="primary">pyrF</name>
    <name evidence="12" type="ORF">A3C12_02880</name>
</gene>
<dbReference type="UniPathway" id="UPA00070">
    <property type="reaction ID" value="UER00120"/>
</dbReference>
<evidence type="ECO:0000256" key="8">
    <source>
        <dbReference type="PIRSR" id="PIRSR614732-1"/>
    </source>
</evidence>
<feature type="active site" description="For OMPdecase activity" evidence="8">
    <location>
        <position position="61"/>
    </location>
</feature>
<dbReference type="PANTHER" id="PTHR32119">
    <property type="entry name" value="OROTIDINE 5'-PHOSPHATE DECARBOXYLASE"/>
    <property type="match status" value="1"/>
</dbReference>
<feature type="binding site" evidence="7 9">
    <location>
        <position position="34"/>
    </location>
    <ligand>
        <name>substrate</name>
    </ligand>
</feature>
<dbReference type="EC" id="4.1.1.23" evidence="7"/>
<evidence type="ECO:0000256" key="2">
    <source>
        <dbReference type="ARBA" id="ARBA00004861"/>
    </source>
</evidence>
<dbReference type="CDD" id="cd04725">
    <property type="entry name" value="OMP_decarboxylase_like"/>
    <property type="match status" value="1"/>
</dbReference>
<evidence type="ECO:0000259" key="11">
    <source>
        <dbReference type="SMART" id="SM00934"/>
    </source>
</evidence>